<dbReference type="AlphaFoldDB" id="A5D4I4"/>
<evidence type="ECO:0000313" key="1">
    <source>
        <dbReference type="EMBL" id="BAF58844.1"/>
    </source>
</evidence>
<dbReference type="Proteomes" id="UP000006556">
    <property type="component" value="Chromosome"/>
</dbReference>
<organism evidence="1 2">
    <name type="scientific">Pelotomaculum thermopropionicum (strain DSM 13744 / JCM 10971 / SI)</name>
    <dbReference type="NCBI Taxonomy" id="370438"/>
    <lineage>
        <taxon>Bacteria</taxon>
        <taxon>Bacillati</taxon>
        <taxon>Bacillota</taxon>
        <taxon>Clostridia</taxon>
        <taxon>Eubacteriales</taxon>
        <taxon>Desulfotomaculaceae</taxon>
        <taxon>Pelotomaculum</taxon>
    </lineage>
</organism>
<keyword evidence="2" id="KW-1185">Reference proteome</keyword>
<protein>
    <submittedName>
        <fullName evidence="1">Hypothetical membrane protein</fullName>
    </submittedName>
</protein>
<dbReference type="STRING" id="370438.PTH_0663"/>
<gene>
    <name evidence="1" type="ordered locus">PTH_0663</name>
</gene>
<evidence type="ECO:0000313" key="2">
    <source>
        <dbReference type="Proteomes" id="UP000006556"/>
    </source>
</evidence>
<name>A5D4I4_PELTS</name>
<dbReference type="KEGG" id="pth:PTH_0663"/>
<proteinExistence type="predicted"/>
<accession>A5D4I4</accession>
<reference evidence="2" key="1">
    <citation type="journal article" date="2008" name="Genome Res.">
        <title>The genome of Pelotomaculum thermopropionicum reveals niche-associated evolution in anaerobic microbiota.</title>
        <authorList>
            <person name="Kosaka T."/>
            <person name="Kato S."/>
            <person name="Shimoyama T."/>
            <person name="Ishii S."/>
            <person name="Abe T."/>
            <person name="Watanabe K."/>
        </authorList>
    </citation>
    <scope>NUCLEOTIDE SEQUENCE [LARGE SCALE GENOMIC DNA]</scope>
    <source>
        <strain evidence="2">DSM 13744 / JCM 10971 / SI</strain>
    </source>
</reference>
<dbReference type="HOGENOM" id="CLU_3331273_0_0_9"/>
<sequence length="38" mass="4179">MLGQMEAKKILWKIGLFRDFLAGAAVCLLKICGESNLP</sequence>
<dbReference type="EMBL" id="AP009389">
    <property type="protein sequence ID" value="BAF58844.1"/>
    <property type="molecule type" value="Genomic_DNA"/>
</dbReference>